<evidence type="ECO:0000313" key="2">
    <source>
        <dbReference type="Proteomes" id="UP000031561"/>
    </source>
</evidence>
<evidence type="ECO:0000313" key="1">
    <source>
        <dbReference type="EMBL" id="MCM1983083.1"/>
    </source>
</evidence>
<dbReference type="RefSeq" id="WP_201277404.1">
    <property type="nucleotide sequence ID" value="NZ_JTHE03000054.1"/>
</dbReference>
<keyword evidence="2" id="KW-1185">Reference proteome</keyword>
<comment type="caution">
    <text evidence="1">The sequence shown here is derived from an EMBL/GenBank/DDBJ whole genome shotgun (WGS) entry which is preliminary data.</text>
</comment>
<dbReference type="AlphaFoldDB" id="A0ABD4T3P9"/>
<name>A0ABD4T3P9_9CYAN</name>
<dbReference type="EMBL" id="JTHE03000054">
    <property type="protein sequence ID" value="MCM1983083.1"/>
    <property type="molecule type" value="Genomic_DNA"/>
</dbReference>
<organism evidence="1 2">
    <name type="scientific">Lyngbya confervoides BDU141951</name>
    <dbReference type="NCBI Taxonomy" id="1574623"/>
    <lineage>
        <taxon>Bacteria</taxon>
        <taxon>Bacillati</taxon>
        <taxon>Cyanobacteriota</taxon>
        <taxon>Cyanophyceae</taxon>
        <taxon>Oscillatoriophycideae</taxon>
        <taxon>Oscillatoriales</taxon>
        <taxon>Microcoleaceae</taxon>
        <taxon>Lyngbya</taxon>
    </lineage>
</organism>
<dbReference type="Proteomes" id="UP000031561">
    <property type="component" value="Unassembled WGS sequence"/>
</dbReference>
<protein>
    <submittedName>
        <fullName evidence="1">Uncharacterized protein</fullName>
    </submittedName>
</protein>
<sequence>MTYLYETREAETVDNPVELTAITPELIQAALEVYRNYYQTHGNEAMAPLGVVVDQRNLRGQLIFTGKPILLPYDCFIPSEQLIEPDADYGEYWE</sequence>
<gene>
    <name evidence="1" type="ORF">QQ91_0009630</name>
</gene>
<proteinExistence type="predicted"/>
<accession>A0ABD4T3P9</accession>
<reference evidence="1 2" key="1">
    <citation type="journal article" date="2015" name="Genome Announc.">
        <title>Draft Genome Sequence of Filamentous Marine Cyanobacterium Lyngbya confervoides Strain BDU141951.</title>
        <authorList>
            <person name="Chandrababunaidu M.M."/>
            <person name="Sen D."/>
            <person name="Tripathy S."/>
        </authorList>
    </citation>
    <scope>NUCLEOTIDE SEQUENCE [LARGE SCALE GENOMIC DNA]</scope>
    <source>
        <strain evidence="1 2">BDU141951</strain>
    </source>
</reference>